<feature type="transmembrane region" description="Helical" evidence="1">
    <location>
        <begin position="20"/>
        <end position="41"/>
    </location>
</feature>
<keyword evidence="3" id="KW-1185">Reference proteome</keyword>
<dbReference type="Proteomes" id="UP000005695">
    <property type="component" value="Unassembled WGS sequence"/>
</dbReference>
<evidence type="ECO:0000313" key="3">
    <source>
        <dbReference type="Proteomes" id="UP000005695"/>
    </source>
</evidence>
<keyword evidence="1" id="KW-1133">Transmembrane helix</keyword>
<accession>Q1K2Z0</accession>
<organism evidence="2 3">
    <name type="scientific">Desulfuromonas acetoxidans (strain DSM 684 / 11070)</name>
    <dbReference type="NCBI Taxonomy" id="281689"/>
    <lineage>
        <taxon>Bacteria</taxon>
        <taxon>Pseudomonadati</taxon>
        <taxon>Thermodesulfobacteriota</taxon>
        <taxon>Desulfuromonadia</taxon>
        <taxon>Desulfuromonadales</taxon>
        <taxon>Desulfuromonadaceae</taxon>
        <taxon>Desulfuromonas</taxon>
    </lineage>
</organism>
<protein>
    <submittedName>
        <fullName evidence="2">Uncharacterized protein</fullName>
    </submittedName>
</protein>
<reference evidence="2" key="2">
    <citation type="submission" date="2006-05" db="EMBL/GenBank/DDBJ databases">
        <title>Sequencing of the draft genome and assembly of Desulfuromonas acetoxidans DSM 684.</title>
        <authorList>
            <consortium name="US DOE Joint Genome Institute (JGI-PGF)"/>
            <person name="Copeland A."/>
            <person name="Lucas S."/>
            <person name="Lapidus A."/>
            <person name="Barry K."/>
            <person name="Detter J.C."/>
            <person name="Glavina del Rio T."/>
            <person name="Hammon N."/>
            <person name="Israni S."/>
            <person name="Dalin E."/>
            <person name="Tice H."/>
            <person name="Bruce D."/>
            <person name="Pitluck S."/>
            <person name="Richardson P."/>
        </authorList>
    </citation>
    <scope>NUCLEOTIDE SEQUENCE [LARGE SCALE GENOMIC DNA]</scope>
    <source>
        <strain evidence="2">DSM 684</strain>
    </source>
</reference>
<dbReference type="AlphaFoldDB" id="Q1K2Z0"/>
<reference evidence="2" key="1">
    <citation type="submission" date="2006-05" db="EMBL/GenBank/DDBJ databases">
        <title>Annotation of the draft genome assembly of Desulfuromonas acetoxidans DSM 684.</title>
        <authorList>
            <consortium name="US DOE Joint Genome Institute (JGI-ORNL)"/>
            <person name="Larimer F."/>
            <person name="Land M."/>
            <person name="Hauser L."/>
        </authorList>
    </citation>
    <scope>NUCLEOTIDE SEQUENCE [LARGE SCALE GENOMIC DNA]</scope>
    <source>
        <strain evidence="2">DSM 684</strain>
    </source>
</reference>
<dbReference type="RefSeq" id="WP_005998154.1">
    <property type="nucleotide sequence ID" value="NZ_AAEW02000003.1"/>
</dbReference>
<keyword evidence="1" id="KW-0472">Membrane</keyword>
<evidence type="ECO:0000256" key="1">
    <source>
        <dbReference type="SAM" id="Phobius"/>
    </source>
</evidence>
<gene>
    <name evidence="2" type="ORF">Dace_1993</name>
</gene>
<sequence>MSSKDNLPSGAGVTGAGLTAAGVIAGAGIIKITVFLGMALLRTWKGRSFLLLIAFAYMGFIYSSYEDSMAPKREKYAKEVAAVKKLAQERALPQELDSFLEKYRNYPLVAVARPNYNIDIPDVLSDKYGKKVYLDVPLTIELYDRMLIPQNKTKTKGTITYMGEPDKVVGITLVSKNWDSYFTTVIPEKKIPFGLYRITAEGAIKKNGKYIKVETVAWVNITSNVGYTVKLDSERAPKVWIKKELPPPPKENPIMKPFVRMVSGAKSLFGI</sequence>
<name>Q1K2Z0_DESA6</name>
<keyword evidence="1" id="KW-0812">Transmembrane</keyword>
<evidence type="ECO:0000313" key="2">
    <source>
        <dbReference type="EMBL" id="EAT16741.1"/>
    </source>
</evidence>
<proteinExistence type="predicted"/>
<comment type="caution">
    <text evidence="2">The sequence shown here is derived from an EMBL/GenBank/DDBJ whole genome shotgun (WGS) entry which is preliminary data.</text>
</comment>
<feature type="transmembrane region" description="Helical" evidence="1">
    <location>
        <begin position="48"/>
        <end position="65"/>
    </location>
</feature>
<dbReference type="EMBL" id="AAEW02000003">
    <property type="protein sequence ID" value="EAT16741.1"/>
    <property type="molecule type" value="Genomic_DNA"/>
</dbReference>